<comment type="caution">
    <text evidence="3">The sequence shown here is derived from an EMBL/GenBank/DDBJ whole genome shotgun (WGS) entry which is preliminary data.</text>
</comment>
<name>A0A5B7F958_PORTR</name>
<feature type="region of interest" description="Disordered" evidence="1">
    <location>
        <begin position="24"/>
        <end position="57"/>
    </location>
</feature>
<keyword evidence="4" id="KW-1185">Reference proteome</keyword>
<proteinExistence type="predicted"/>
<dbReference type="AlphaFoldDB" id="A0A5B7F958"/>
<evidence type="ECO:0000313" key="4">
    <source>
        <dbReference type="Proteomes" id="UP000324222"/>
    </source>
</evidence>
<feature type="signal peptide" evidence="2">
    <location>
        <begin position="1"/>
        <end position="18"/>
    </location>
</feature>
<dbReference type="Proteomes" id="UP000324222">
    <property type="component" value="Unassembled WGS sequence"/>
</dbReference>
<dbReference type="EMBL" id="VSRR010005320">
    <property type="protein sequence ID" value="MPC42125.1"/>
    <property type="molecule type" value="Genomic_DNA"/>
</dbReference>
<organism evidence="3 4">
    <name type="scientific">Portunus trituberculatus</name>
    <name type="common">Swimming crab</name>
    <name type="synonym">Neptunus trituberculatus</name>
    <dbReference type="NCBI Taxonomy" id="210409"/>
    <lineage>
        <taxon>Eukaryota</taxon>
        <taxon>Metazoa</taxon>
        <taxon>Ecdysozoa</taxon>
        <taxon>Arthropoda</taxon>
        <taxon>Crustacea</taxon>
        <taxon>Multicrustacea</taxon>
        <taxon>Malacostraca</taxon>
        <taxon>Eumalacostraca</taxon>
        <taxon>Eucarida</taxon>
        <taxon>Decapoda</taxon>
        <taxon>Pleocyemata</taxon>
        <taxon>Brachyura</taxon>
        <taxon>Eubrachyura</taxon>
        <taxon>Portunoidea</taxon>
        <taxon>Portunidae</taxon>
        <taxon>Portuninae</taxon>
        <taxon>Portunus</taxon>
    </lineage>
</organism>
<reference evidence="3 4" key="1">
    <citation type="submission" date="2019-05" db="EMBL/GenBank/DDBJ databases">
        <title>Another draft genome of Portunus trituberculatus and its Hox gene families provides insights of decapod evolution.</title>
        <authorList>
            <person name="Jeong J.-H."/>
            <person name="Song I."/>
            <person name="Kim S."/>
            <person name="Choi T."/>
            <person name="Kim D."/>
            <person name="Ryu S."/>
            <person name="Kim W."/>
        </authorList>
    </citation>
    <scope>NUCLEOTIDE SEQUENCE [LARGE SCALE GENOMIC DNA]</scope>
    <source>
        <tissue evidence="3">Muscle</tissue>
    </source>
</reference>
<sequence>MMGVVLVLMVIMMVVVVATGTVSSVAPGPALGRPQGPGRRSRVPGSGAAPGGGGAVPRDTIYDGDVYI</sequence>
<protein>
    <submittedName>
        <fullName evidence="3">Uncharacterized protein</fullName>
    </submittedName>
</protein>
<gene>
    <name evidence="3" type="ORF">E2C01_035739</name>
</gene>
<evidence type="ECO:0000256" key="2">
    <source>
        <dbReference type="SAM" id="SignalP"/>
    </source>
</evidence>
<accession>A0A5B7F958</accession>
<evidence type="ECO:0000256" key="1">
    <source>
        <dbReference type="SAM" id="MobiDB-lite"/>
    </source>
</evidence>
<keyword evidence="2" id="KW-0732">Signal</keyword>
<evidence type="ECO:0000313" key="3">
    <source>
        <dbReference type="EMBL" id="MPC42125.1"/>
    </source>
</evidence>
<feature type="chain" id="PRO_5023018369" evidence="2">
    <location>
        <begin position="19"/>
        <end position="68"/>
    </location>
</feature>
<feature type="compositionally biased region" description="Low complexity" evidence="1">
    <location>
        <begin position="24"/>
        <end position="47"/>
    </location>
</feature>